<dbReference type="PRINTS" id="PR00111">
    <property type="entry name" value="ABHYDROLASE"/>
</dbReference>
<dbReference type="EMBL" id="QOPC01000005">
    <property type="protein sequence ID" value="RCL39034.1"/>
    <property type="molecule type" value="Genomic_DNA"/>
</dbReference>
<protein>
    <submittedName>
        <fullName evidence="2">Alpha/beta hydrolase</fullName>
    </submittedName>
</protein>
<gene>
    <name evidence="2" type="ORF">DBW98_01520</name>
</gene>
<evidence type="ECO:0000313" key="3">
    <source>
        <dbReference type="Proteomes" id="UP000253032"/>
    </source>
</evidence>
<dbReference type="GO" id="GO:0016020">
    <property type="term" value="C:membrane"/>
    <property type="evidence" value="ECO:0007669"/>
    <property type="project" value="TreeGrafter"/>
</dbReference>
<feature type="domain" description="AB hydrolase-1" evidence="1">
    <location>
        <begin position="51"/>
        <end position="280"/>
    </location>
</feature>
<organism evidence="2 3">
    <name type="scientific">SAR86 cluster bacterium</name>
    <dbReference type="NCBI Taxonomy" id="2030880"/>
    <lineage>
        <taxon>Bacteria</taxon>
        <taxon>Pseudomonadati</taxon>
        <taxon>Pseudomonadota</taxon>
        <taxon>Gammaproteobacteria</taxon>
        <taxon>SAR86 cluster</taxon>
    </lineage>
</organism>
<dbReference type="AlphaFoldDB" id="A0A368BQ49"/>
<accession>A0A368BQ49</accession>
<evidence type="ECO:0000313" key="2">
    <source>
        <dbReference type="EMBL" id="RCL39034.1"/>
    </source>
</evidence>
<dbReference type="PANTHER" id="PTHR43798:SF33">
    <property type="entry name" value="HYDROLASE, PUTATIVE (AFU_ORTHOLOGUE AFUA_2G14860)-RELATED"/>
    <property type="match status" value="1"/>
</dbReference>
<dbReference type="InterPro" id="IPR000073">
    <property type="entry name" value="AB_hydrolase_1"/>
</dbReference>
<reference evidence="2 3" key="1">
    <citation type="journal article" date="2018" name="Microbiome">
        <title>Fine metagenomic profile of the Mediterranean stratified and mixed water columns revealed by assembly and recruitment.</title>
        <authorList>
            <person name="Haro-Moreno J.M."/>
            <person name="Lopez-Perez M."/>
            <person name="De La Torre J.R."/>
            <person name="Picazo A."/>
            <person name="Camacho A."/>
            <person name="Rodriguez-Valera F."/>
        </authorList>
    </citation>
    <scope>NUCLEOTIDE SEQUENCE [LARGE SCALE GENOMIC DNA]</scope>
    <source>
        <strain evidence="2">MED-G84</strain>
    </source>
</reference>
<dbReference type="InterPro" id="IPR029058">
    <property type="entry name" value="AB_hydrolase_fold"/>
</dbReference>
<evidence type="ECO:0000259" key="1">
    <source>
        <dbReference type="Pfam" id="PF00561"/>
    </source>
</evidence>
<dbReference type="Proteomes" id="UP000253032">
    <property type="component" value="Unassembled WGS sequence"/>
</dbReference>
<dbReference type="GO" id="GO:0047372">
    <property type="term" value="F:monoacylglycerol lipase activity"/>
    <property type="evidence" value="ECO:0007669"/>
    <property type="project" value="TreeGrafter"/>
</dbReference>
<dbReference type="SUPFAM" id="SSF53474">
    <property type="entry name" value="alpha/beta-Hydrolases"/>
    <property type="match status" value="1"/>
</dbReference>
<sequence>MEITDSLSNDIRDAPDWFHNAISSPLRKEHLIHPLGKLAYQVLDRKNAQNTIMLIHGTGAHKKWWDPIAPLINEKFSVIAPDLPGMGESDHRKEYDFEAFSEALIAIMHQEKIINSNQKIYLIGHSLGGHVAGFMASEFSDLFSGIVMIDSPIRPPTYDYDKHQSTGPLRRIKYYQDKESIIERFRLMPPQECKNDWYLRFIAEHSILEDDQGWRWRFDDKLFATLRRLHNYEFKFQCPALFIAGGKSLLLESKIMQYIRIAFKDSMAVEVIESAAHHVPLDTPLELVSLINNYLVEWGELE</sequence>
<dbReference type="InterPro" id="IPR000639">
    <property type="entry name" value="Epox_hydrolase-like"/>
</dbReference>
<keyword evidence="2" id="KW-0378">Hydrolase</keyword>
<dbReference type="Gene3D" id="3.40.50.1820">
    <property type="entry name" value="alpha/beta hydrolase"/>
    <property type="match status" value="1"/>
</dbReference>
<dbReference type="Pfam" id="PF00561">
    <property type="entry name" value="Abhydrolase_1"/>
    <property type="match status" value="1"/>
</dbReference>
<proteinExistence type="predicted"/>
<dbReference type="GO" id="GO:0046464">
    <property type="term" value="P:acylglycerol catabolic process"/>
    <property type="evidence" value="ECO:0007669"/>
    <property type="project" value="TreeGrafter"/>
</dbReference>
<dbReference type="PANTHER" id="PTHR43798">
    <property type="entry name" value="MONOACYLGLYCEROL LIPASE"/>
    <property type="match status" value="1"/>
</dbReference>
<name>A0A368BQ49_9GAMM</name>
<dbReference type="InterPro" id="IPR050266">
    <property type="entry name" value="AB_hydrolase_sf"/>
</dbReference>
<dbReference type="PRINTS" id="PR00412">
    <property type="entry name" value="EPOXHYDRLASE"/>
</dbReference>
<comment type="caution">
    <text evidence="2">The sequence shown here is derived from an EMBL/GenBank/DDBJ whole genome shotgun (WGS) entry which is preliminary data.</text>
</comment>